<dbReference type="InterPro" id="IPR010317">
    <property type="entry name" value="WxLIP_PGBD"/>
</dbReference>
<feature type="domain" description="WxL Interacting Protein peptidoglycan binding" evidence="2">
    <location>
        <begin position="42"/>
        <end position="160"/>
    </location>
</feature>
<keyword evidence="1" id="KW-1133">Transmembrane helix</keyword>
<accession>A0ABV3S6H2</accession>
<dbReference type="Pfam" id="PF06030">
    <property type="entry name" value="WxLIP_PGBD"/>
    <property type="match status" value="1"/>
</dbReference>
<proteinExistence type="predicted"/>
<dbReference type="Proteomes" id="UP001556617">
    <property type="component" value="Unassembled WGS sequence"/>
</dbReference>
<feature type="transmembrane region" description="Helical" evidence="1">
    <location>
        <begin position="325"/>
        <end position="349"/>
    </location>
</feature>
<dbReference type="EMBL" id="JBFPER010000001">
    <property type="protein sequence ID" value="MEX0380995.1"/>
    <property type="molecule type" value="Genomic_DNA"/>
</dbReference>
<evidence type="ECO:0000313" key="5">
    <source>
        <dbReference type="Proteomes" id="UP001556617"/>
    </source>
</evidence>
<comment type="caution">
    <text evidence="4">The sequence shown here is derived from an EMBL/GenBank/DDBJ whole genome shotgun (WGS) entry which is preliminary data.</text>
</comment>
<evidence type="ECO:0000256" key="1">
    <source>
        <dbReference type="SAM" id="Phobius"/>
    </source>
</evidence>
<organism evidence="4 5">
    <name type="scientific">Leuconostoc aquikimchii</name>
    <dbReference type="NCBI Taxonomy" id="3236804"/>
    <lineage>
        <taxon>Bacteria</taxon>
        <taxon>Bacillati</taxon>
        <taxon>Bacillota</taxon>
        <taxon>Bacilli</taxon>
        <taxon>Lactobacillales</taxon>
        <taxon>Lactobacillaceae</taxon>
        <taxon>Leuconostoc</taxon>
    </lineage>
</organism>
<protein>
    <submittedName>
        <fullName evidence="4">DUF916 and DUF3324 domain-containing protein</fullName>
    </submittedName>
</protein>
<name>A0ABV3S6H2_9LACO</name>
<keyword evidence="1" id="KW-0472">Membrane</keyword>
<evidence type="ECO:0000313" key="4">
    <source>
        <dbReference type="EMBL" id="MEX0380995.1"/>
    </source>
</evidence>
<evidence type="ECO:0000259" key="3">
    <source>
        <dbReference type="Pfam" id="PF11797"/>
    </source>
</evidence>
<keyword evidence="5" id="KW-1185">Reference proteome</keyword>
<gene>
    <name evidence="4" type="ORF">AB3K24_06475</name>
</gene>
<dbReference type="RefSeq" id="WP_367974468.1">
    <property type="nucleotide sequence ID" value="NZ_JBFPEQ010000001.1"/>
</dbReference>
<keyword evidence="1" id="KW-0812">Transmembrane</keyword>
<dbReference type="Pfam" id="PF11797">
    <property type="entry name" value="WxLIP_HBD"/>
    <property type="match status" value="1"/>
</dbReference>
<feature type="domain" description="WxL Interacting Protein host binding" evidence="3">
    <location>
        <begin position="173"/>
        <end position="312"/>
    </location>
</feature>
<sequence length="362" mass="40228">MIVKWLAKFQYMWSLLIVLFVLSVFPVIAQADTSTTGSGISFTVKTNLPDNQIDKNNEFYQLKMLPGQKQTVTATVYNVTQKATTVNINVQTASTTMNGTVDYSKSLTNWDTSLQHKLSDFISYPKSVTIPAGKSQNISFVISMPKDAYQGILLGGITFNQANSDQSESSSDNANIKNKYAYAVAMMLKESDEQVKPNINLKSIKAGQNNGHNAININLQNDQSLLMSNVKVDAKIYSEKGKKPVYTAIKSDMQIAPNSQFKYPVSLQGTQMEPGKYRLELAVTGTAYKDPKTWHFTKQFTIKRQEAANFNQSDVNVSANTNGHMSLIIIIIVVILIIIAIMLFILFILKRKKSNSKDSSST</sequence>
<dbReference type="InterPro" id="IPR021759">
    <property type="entry name" value="WxLIP_HBD"/>
</dbReference>
<reference evidence="4 5" key="1">
    <citation type="submission" date="2024-07" db="EMBL/GenBank/DDBJ databases">
        <authorList>
            <person name="Yun M."/>
        </authorList>
    </citation>
    <scope>NUCLEOTIDE SEQUENCE [LARGE SCALE GENOMIC DNA]</scope>
    <source>
        <strain evidence="4 5">MS01</strain>
    </source>
</reference>
<evidence type="ECO:0000259" key="2">
    <source>
        <dbReference type="Pfam" id="PF06030"/>
    </source>
</evidence>